<dbReference type="PANTHER" id="PTHR43976">
    <property type="entry name" value="SHORT CHAIN DEHYDROGENASE"/>
    <property type="match status" value="1"/>
</dbReference>
<dbReference type="EMBL" id="MPTB01000056">
    <property type="protein sequence ID" value="OMD39402.1"/>
    <property type="molecule type" value="Genomic_DNA"/>
</dbReference>
<comment type="caution">
    <text evidence="4">The sequence shown here is derived from an EMBL/GenBank/DDBJ whole genome shotgun (WGS) entry which is preliminary data.</text>
</comment>
<dbReference type="InterPro" id="IPR036291">
    <property type="entry name" value="NAD(P)-bd_dom_sf"/>
</dbReference>
<comment type="similarity">
    <text evidence="1 3">Belongs to the short-chain dehydrogenases/reductases (SDR) family.</text>
</comment>
<dbReference type="PRINTS" id="PR00081">
    <property type="entry name" value="GDHRDH"/>
</dbReference>
<keyword evidence="5" id="KW-1185">Reference proteome</keyword>
<sequence length="272" mass="30014">MKTIFITGASSGIGRATVKHFAERGWNVVATMRAPEKETEFITLDNVLVLRLDVEKTDTIQSALAEAIQRFGKIDVLLNNAGYGSMGLIEVATDEQIRRQFEVNVFGLISMTKAMLPHFRSNQEGLLINISSMGGIVTFPTMSLYHSTKFAVEGFSESVSFELASQNIKVKLIEPGAISTDFGGRSMEFFFNDGLTDYKSFTTAFLGKLGEMEKAPDYASAPELVADTIYQAATDGTSKFRYVVGEDAKMLISMKKNTVEEEYLSNIAQHFS</sequence>
<evidence type="ECO:0000313" key="5">
    <source>
        <dbReference type="Proteomes" id="UP000187412"/>
    </source>
</evidence>
<accession>A0ABX3GWS5</accession>
<name>A0ABX3GWS5_PAEBO</name>
<evidence type="ECO:0000313" key="4">
    <source>
        <dbReference type="EMBL" id="OMD39402.1"/>
    </source>
</evidence>
<evidence type="ECO:0000256" key="2">
    <source>
        <dbReference type="ARBA" id="ARBA00023002"/>
    </source>
</evidence>
<dbReference type="PRINTS" id="PR00080">
    <property type="entry name" value="SDRFAMILY"/>
</dbReference>
<evidence type="ECO:0000256" key="1">
    <source>
        <dbReference type="ARBA" id="ARBA00006484"/>
    </source>
</evidence>
<dbReference type="Proteomes" id="UP000187412">
    <property type="component" value="Unassembled WGS sequence"/>
</dbReference>
<dbReference type="Pfam" id="PF00106">
    <property type="entry name" value="adh_short"/>
    <property type="match status" value="1"/>
</dbReference>
<dbReference type="SUPFAM" id="SSF51735">
    <property type="entry name" value="NAD(P)-binding Rossmann-fold domains"/>
    <property type="match status" value="1"/>
</dbReference>
<dbReference type="PANTHER" id="PTHR43976:SF16">
    <property type="entry name" value="SHORT-CHAIN DEHYDROGENASE_REDUCTASE FAMILY PROTEIN"/>
    <property type="match status" value="1"/>
</dbReference>
<organism evidence="4 5">
    <name type="scientific">Paenibacillus borealis</name>
    <dbReference type="NCBI Taxonomy" id="160799"/>
    <lineage>
        <taxon>Bacteria</taxon>
        <taxon>Bacillati</taxon>
        <taxon>Bacillota</taxon>
        <taxon>Bacilli</taxon>
        <taxon>Bacillales</taxon>
        <taxon>Paenibacillaceae</taxon>
        <taxon>Paenibacillus</taxon>
    </lineage>
</organism>
<dbReference type="InterPro" id="IPR051911">
    <property type="entry name" value="SDR_oxidoreductase"/>
</dbReference>
<evidence type="ECO:0000256" key="3">
    <source>
        <dbReference type="RuleBase" id="RU000363"/>
    </source>
</evidence>
<keyword evidence="2" id="KW-0560">Oxidoreductase</keyword>
<dbReference type="InterPro" id="IPR002347">
    <property type="entry name" value="SDR_fam"/>
</dbReference>
<protein>
    <submittedName>
        <fullName evidence="4">Short-chain dehydrogenase/reductase</fullName>
    </submittedName>
</protein>
<gene>
    <name evidence="4" type="ORF">BSK56_29490</name>
</gene>
<dbReference type="CDD" id="cd05374">
    <property type="entry name" value="17beta-HSD-like_SDR_c"/>
    <property type="match status" value="1"/>
</dbReference>
<proteinExistence type="inferred from homology"/>
<dbReference type="Gene3D" id="3.40.50.720">
    <property type="entry name" value="NAD(P)-binding Rossmann-like Domain"/>
    <property type="match status" value="1"/>
</dbReference>
<dbReference type="RefSeq" id="WP_076113993.1">
    <property type="nucleotide sequence ID" value="NZ_MPTB01000056.1"/>
</dbReference>
<reference evidence="4 5" key="1">
    <citation type="submission" date="2016-10" db="EMBL/GenBank/DDBJ databases">
        <title>Paenibacillus species isolates.</title>
        <authorList>
            <person name="Beno S.M."/>
        </authorList>
    </citation>
    <scope>NUCLEOTIDE SEQUENCE [LARGE SCALE GENOMIC DNA]</scope>
    <source>
        <strain evidence="4 5">FSL H7-0744</strain>
    </source>
</reference>